<accession>A0A5B1LMM8</accession>
<reference evidence="1 2" key="1">
    <citation type="submission" date="2019-09" db="EMBL/GenBank/DDBJ databases">
        <title>Nocardioides panacisoli sp. nov., isolated from the soil of a ginseng field.</title>
        <authorList>
            <person name="Cho C."/>
        </authorList>
    </citation>
    <scope>NUCLEOTIDE SEQUENCE [LARGE SCALE GENOMIC DNA]</scope>
    <source>
        <strain evidence="1 2">BN130099</strain>
    </source>
</reference>
<dbReference type="AlphaFoldDB" id="A0A5B1LMM8"/>
<organism evidence="1 2">
    <name type="scientific">Nocardioides humilatus</name>
    <dbReference type="NCBI Taxonomy" id="2607660"/>
    <lineage>
        <taxon>Bacteria</taxon>
        <taxon>Bacillati</taxon>
        <taxon>Actinomycetota</taxon>
        <taxon>Actinomycetes</taxon>
        <taxon>Propionibacteriales</taxon>
        <taxon>Nocardioidaceae</taxon>
        <taxon>Nocardioides</taxon>
    </lineage>
</organism>
<dbReference type="RefSeq" id="WP_149727393.1">
    <property type="nucleotide sequence ID" value="NZ_VUJV01000001.1"/>
</dbReference>
<gene>
    <name evidence="1" type="ORF">F0U44_06625</name>
</gene>
<evidence type="ECO:0000313" key="2">
    <source>
        <dbReference type="Proteomes" id="UP000325003"/>
    </source>
</evidence>
<comment type="caution">
    <text evidence="1">The sequence shown here is derived from an EMBL/GenBank/DDBJ whole genome shotgun (WGS) entry which is preliminary data.</text>
</comment>
<protein>
    <submittedName>
        <fullName evidence="1">ImmA/IrrE family metallo-endopeptidase</fullName>
    </submittedName>
</protein>
<dbReference type="Proteomes" id="UP000325003">
    <property type="component" value="Unassembled WGS sequence"/>
</dbReference>
<keyword evidence="2" id="KW-1185">Reference proteome</keyword>
<dbReference type="EMBL" id="VUJV01000001">
    <property type="protein sequence ID" value="KAA1421932.1"/>
    <property type="molecule type" value="Genomic_DNA"/>
</dbReference>
<name>A0A5B1LMM8_9ACTN</name>
<evidence type="ECO:0000313" key="1">
    <source>
        <dbReference type="EMBL" id="KAA1421932.1"/>
    </source>
</evidence>
<proteinExistence type="predicted"/>
<reference evidence="1 2" key="2">
    <citation type="submission" date="2019-09" db="EMBL/GenBank/DDBJ databases">
        <authorList>
            <person name="Jin C."/>
        </authorList>
    </citation>
    <scope>NUCLEOTIDE SEQUENCE [LARGE SCALE GENOMIC DNA]</scope>
    <source>
        <strain evidence="1 2">BN130099</strain>
    </source>
</reference>
<sequence>MIHPWRRLRTLTDWELRWHSPEDDADAGFTLFDEKVISLRANLTWEERRCTVLHECLHAERGPTLVGVLAAREELHVRRETARLLLPDIEPVAEALAWSASIDEAATELMVDAGVLCDRLLWIDAAERDHLWQRGRDSNPR</sequence>